<reference evidence="2" key="1">
    <citation type="journal article" date="2022" name="bioRxiv">
        <title>Sequencing and chromosome-scale assembly of the giantPleurodeles waltlgenome.</title>
        <authorList>
            <person name="Brown T."/>
            <person name="Elewa A."/>
            <person name="Iarovenko S."/>
            <person name="Subramanian E."/>
            <person name="Araus A.J."/>
            <person name="Petzold A."/>
            <person name="Susuki M."/>
            <person name="Suzuki K.-i.T."/>
            <person name="Hayashi T."/>
            <person name="Toyoda A."/>
            <person name="Oliveira C."/>
            <person name="Osipova E."/>
            <person name="Leigh N.D."/>
            <person name="Simon A."/>
            <person name="Yun M.H."/>
        </authorList>
    </citation>
    <scope>NUCLEOTIDE SEQUENCE</scope>
    <source>
        <strain evidence="2">20211129_DDA</strain>
        <tissue evidence="2">Liver</tissue>
    </source>
</reference>
<comment type="caution">
    <text evidence="2">The sequence shown here is derived from an EMBL/GenBank/DDBJ whole genome shotgun (WGS) entry which is preliminary data.</text>
</comment>
<evidence type="ECO:0000256" key="1">
    <source>
        <dbReference type="SAM" id="MobiDB-lite"/>
    </source>
</evidence>
<sequence>MVRPVGTRVRRWRLSPSKAFFCPLSAGFALERKAEGTRTMPGSHPIRRAAWHNMAAVHSALPGPECGRRGSPGRGAAVGELDRPPGNAYEGAKAC</sequence>
<dbReference type="Proteomes" id="UP001066276">
    <property type="component" value="Chromosome 4_2"/>
</dbReference>
<name>A0AAV7SNK9_PLEWA</name>
<dbReference type="AlphaFoldDB" id="A0AAV7SNK9"/>
<organism evidence="2 3">
    <name type="scientific">Pleurodeles waltl</name>
    <name type="common">Iberian ribbed newt</name>
    <dbReference type="NCBI Taxonomy" id="8319"/>
    <lineage>
        <taxon>Eukaryota</taxon>
        <taxon>Metazoa</taxon>
        <taxon>Chordata</taxon>
        <taxon>Craniata</taxon>
        <taxon>Vertebrata</taxon>
        <taxon>Euteleostomi</taxon>
        <taxon>Amphibia</taxon>
        <taxon>Batrachia</taxon>
        <taxon>Caudata</taxon>
        <taxon>Salamandroidea</taxon>
        <taxon>Salamandridae</taxon>
        <taxon>Pleurodelinae</taxon>
        <taxon>Pleurodeles</taxon>
    </lineage>
</organism>
<evidence type="ECO:0000313" key="3">
    <source>
        <dbReference type="Proteomes" id="UP001066276"/>
    </source>
</evidence>
<feature type="region of interest" description="Disordered" evidence="1">
    <location>
        <begin position="62"/>
        <end position="95"/>
    </location>
</feature>
<protein>
    <submittedName>
        <fullName evidence="2">Uncharacterized protein</fullName>
    </submittedName>
</protein>
<keyword evidence="3" id="KW-1185">Reference proteome</keyword>
<gene>
    <name evidence="2" type="ORF">NDU88_006090</name>
</gene>
<accession>A0AAV7SNK9</accession>
<evidence type="ECO:0000313" key="2">
    <source>
        <dbReference type="EMBL" id="KAJ1165673.1"/>
    </source>
</evidence>
<proteinExistence type="predicted"/>
<dbReference type="EMBL" id="JANPWB010000008">
    <property type="protein sequence ID" value="KAJ1165673.1"/>
    <property type="molecule type" value="Genomic_DNA"/>
</dbReference>